<proteinExistence type="predicted"/>
<gene>
    <name evidence="5" type="ORF">RFI_18776</name>
</gene>
<dbReference type="InterPro" id="IPR020472">
    <property type="entry name" value="WD40_PAC1"/>
</dbReference>
<evidence type="ECO:0000256" key="4">
    <source>
        <dbReference type="SAM" id="Coils"/>
    </source>
</evidence>
<dbReference type="OrthoDB" id="7668193at2759"/>
<evidence type="ECO:0000313" key="6">
    <source>
        <dbReference type="Proteomes" id="UP000023152"/>
    </source>
</evidence>
<evidence type="ECO:0000256" key="1">
    <source>
        <dbReference type="ARBA" id="ARBA00022574"/>
    </source>
</evidence>
<feature type="repeat" description="WD" evidence="3">
    <location>
        <begin position="620"/>
        <end position="671"/>
    </location>
</feature>
<evidence type="ECO:0000256" key="3">
    <source>
        <dbReference type="PROSITE-ProRule" id="PRU00221"/>
    </source>
</evidence>
<dbReference type="PANTHER" id="PTHR19879:SF9">
    <property type="entry name" value="TRANSCRIPTION INITIATION FACTOR TFIID SUBUNIT 5"/>
    <property type="match status" value="1"/>
</dbReference>
<feature type="coiled-coil region" evidence="4">
    <location>
        <begin position="251"/>
        <end position="339"/>
    </location>
</feature>
<dbReference type="Pfam" id="PF00400">
    <property type="entry name" value="WD40"/>
    <property type="match status" value="6"/>
</dbReference>
<evidence type="ECO:0000313" key="5">
    <source>
        <dbReference type="EMBL" id="ETO18489.1"/>
    </source>
</evidence>
<dbReference type="InterPro" id="IPR001680">
    <property type="entry name" value="WD40_rpt"/>
</dbReference>
<dbReference type="PROSITE" id="PS00678">
    <property type="entry name" value="WD_REPEATS_1"/>
    <property type="match status" value="5"/>
</dbReference>
<dbReference type="PROSITE" id="PS50082">
    <property type="entry name" value="WD_REPEATS_2"/>
    <property type="match status" value="6"/>
</dbReference>
<accession>X6MXF2</accession>
<keyword evidence="6" id="KW-1185">Reference proteome</keyword>
<keyword evidence="4" id="KW-0175">Coiled coil</keyword>
<reference evidence="5 6" key="1">
    <citation type="journal article" date="2013" name="Curr. Biol.">
        <title>The Genome of the Foraminiferan Reticulomyxa filosa.</title>
        <authorList>
            <person name="Glockner G."/>
            <person name="Hulsmann N."/>
            <person name="Schleicher M."/>
            <person name="Noegel A.A."/>
            <person name="Eichinger L."/>
            <person name="Gallinger C."/>
            <person name="Pawlowski J."/>
            <person name="Sierra R."/>
            <person name="Euteneuer U."/>
            <person name="Pillet L."/>
            <person name="Moustafa A."/>
            <person name="Platzer M."/>
            <person name="Groth M."/>
            <person name="Szafranski K."/>
            <person name="Schliwa M."/>
        </authorList>
    </citation>
    <scope>NUCLEOTIDE SEQUENCE [LARGE SCALE GENOMIC DNA]</scope>
</reference>
<dbReference type="CDD" id="cd00200">
    <property type="entry name" value="WD40"/>
    <property type="match status" value="1"/>
</dbReference>
<feature type="repeat" description="WD" evidence="3">
    <location>
        <begin position="467"/>
        <end position="510"/>
    </location>
</feature>
<evidence type="ECO:0000256" key="2">
    <source>
        <dbReference type="ARBA" id="ARBA00022737"/>
    </source>
</evidence>
<organism evidence="5 6">
    <name type="scientific">Reticulomyxa filosa</name>
    <dbReference type="NCBI Taxonomy" id="46433"/>
    <lineage>
        <taxon>Eukaryota</taxon>
        <taxon>Sar</taxon>
        <taxon>Rhizaria</taxon>
        <taxon>Retaria</taxon>
        <taxon>Foraminifera</taxon>
        <taxon>Monothalamids</taxon>
        <taxon>Reticulomyxidae</taxon>
        <taxon>Reticulomyxa</taxon>
    </lineage>
</organism>
<dbReference type="PROSITE" id="PS50294">
    <property type="entry name" value="WD_REPEATS_REGION"/>
    <property type="match status" value="5"/>
</dbReference>
<dbReference type="InterPro" id="IPR036322">
    <property type="entry name" value="WD40_repeat_dom_sf"/>
</dbReference>
<dbReference type="Proteomes" id="UP000023152">
    <property type="component" value="Unassembled WGS sequence"/>
</dbReference>
<dbReference type="Gene3D" id="2.130.10.10">
    <property type="entry name" value="YVTN repeat-like/Quinoprotein amine dehydrogenase"/>
    <property type="match status" value="3"/>
</dbReference>
<comment type="caution">
    <text evidence="5">The sequence shown here is derived from an EMBL/GenBank/DDBJ whole genome shotgun (WGS) entry which is preliminary data.</text>
</comment>
<feature type="repeat" description="WD" evidence="3">
    <location>
        <begin position="419"/>
        <end position="466"/>
    </location>
</feature>
<dbReference type="SUPFAM" id="SSF50978">
    <property type="entry name" value="WD40 repeat-like"/>
    <property type="match status" value="1"/>
</dbReference>
<dbReference type="EMBL" id="ASPP01014847">
    <property type="protein sequence ID" value="ETO18489.1"/>
    <property type="molecule type" value="Genomic_DNA"/>
</dbReference>
<dbReference type="PANTHER" id="PTHR19879">
    <property type="entry name" value="TRANSCRIPTION INITIATION FACTOR TFIID"/>
    <property type="match status" value="1"/>
</dbReference>
<feature type="repeat" description="WD" evidence="3">
    <location>
        <begin position="375"/>
        <end position="418"/>
    </location>
</feature>
<sequence>MIKKKLIKLEWVQICVFCKIIWILRKTKKKSKLMLLLPLEKGEDKQEKRKKTKKWSLDECYNEEWVLFLNKRKKLKNFYCLLCKEIANNAMELICDEHEDMKEGLVVGEQCLLKHLKDHNNQCPTKSHDGCNYVKGKTARNCIDDLMVICPRQFMSQLNVCQQDQTKEGIVNKETQYCCKFKGKIKDVKEHLEGNSCSLQPVECKFKGFGCNDVLFNYNFEQHMQEQMKEHLDLLFKAIQKKPEQHQWKENEQIVKEIEELRMKNTEQVNEIKMLRINIETLLQEKNELIREKDDQLLNIKQTTSNDIEKLKKDIELMKEEIQSQNKIILEKEKQIQEKKEIKQSNQNYDAFNTKQSLHFNFDFLCTSSKLQMTFEGHTSAVWSIDYSTFDSGQYICSGSADKTVRVWNVETTKQIRLLNEHSSDIYCVKFSPYHNHNHRRHVVCSSSLDKSIRFWDIKSDKSFQIFNGHTNCVYGIEFSSFNSGRYLCSGSSDCTIRLWDVETSKSLHIFNGHEGCVWCVDISPLQSNNNDNIKGNSIGVIGGNGYSICSGSYDTTIRTWDVETLKELSVLKGHKDYVLSVKYGSNESKISASSNIILSGSRDKIVCLWDIRSSEQIQFKGHSDVVYAVQYLPFVVNHGEVEGGSNVICSGSDDNTIRFWDVRSNKKELHIIKGEDYGILCLKFLDLKKKGVNNENIKNSDCNFKLCYGSMRGPIICKDNLRFRK</sequence>
<dbReference type="InterPro" id="IPR019775">
    <property type="entry name" value="WD40_repeat_CS"/>
</dbReference>
<dbReference type="PRINTS" id="PR00320">
    <property type="entry name" value="GPROTEINBRPT"/>
</dbReference>
<name>X6MXF2_RETFI</name>
<dbReference type="AlphaFoldDB" id="X6MXF2"/>
<protein>
    <submittedName>
        <fullName evidence="5">G-protein beta WD-40 repeats containing protein</fullName>
    </submittedName>
</protein>
<feature type="repeat" description="WD" evidence="3">
    <location>
        <begin position="572"/>
        <end position="620"/>
    </location>
</feature>
<dbReference type="InterPro" id="IPR015943">
    <property type="entry name" value="WD40/YVTN_repeat-like_dom_sf"/>
</dbReference>
<keyword evidence="2" id="KW-0677">Repeat</keyword>
<keyword evidence="1 3" id="KW-0853">WD repeat</keyword>
<dbReference type="SMART" id="SM00320">
    <property type="entry name" value="WD40"/>
    <property type="match status" value="6"/>
</dbReference>
<feature type="repeat" description="WD" evidence="3">
    <location>
        <begin position="545"/>
        <end position="571"/>
    </location>
</feature>